<feature type="compositionally biased region" description="Low complexity" evidence="1">
    <location>
        <begin position="31"/>
        <end position="45"/>
    </location>
</feature>
<dbReference type="InParanoid" id="A0A059CWW9"/>
<dbReference type="PANTHER" id="PTHR35724">
    <property type="entry name" value="PROTEIN CHLORORESPIRATORY REDUCTION 6, CHLOROPLASTIC"/>
    <property type="match status" value="1"/>
</dbReference>
<dbReference type="EMBL" id="KK198755">
    <property type="protein sequence ID" value="KCW82729.1"/>
    <property type="molecule type" value="Genomic_DNA"/>
</dbReference>
<gene>
    <name evidence="2" type="ORF">EUGRSUZ_C04107</name>
</gene>
<proteinExistence type="predicted"/>
<evidence type="ECO:0008006" key="3">
    <source>
        <dbReference type="Google" id="ProtNLM"/>
    </source>
</evidence>
<reference evidence="2" key="1">
    <citation type="submission" date="2013-07" db="EMBL/GenBank/DDBJ databases">
        <title>The genome of Eucalyptus grandis.</title>
        <authorList>
            <person name="Schmutz J."/>
            <person name="Hayes R."/>
            <person name="Myburg A."/>
            <person name="Tuskan G."/>
            <person name="Grattapaglia D."/>
            <person name="Rokhsar D.S."/>
        </authorList>
    </citation>
    <scope>NUCLEOTIDE SEQUENCE</scope>
    <source>
        <tissue evidence="2">Leaf extractions</tissue>
    </source>
</reference>
<dbReference type="Gramene" id="KCW82729">
    <property type="protein sequence ID" value="KCW82729"/>
    <property type="gene ID" value="EUGRSUZ_C04107"/>
</dbReference>
<evidence type="ECO:0000256" key="1">
    <source>
        <dbReference type="SAM" id="MobiDB-lite"/>
    </source>
</evidence>
<dbReference type="NCBIfam" id="NF038024">
    <property type="entry name" value="CRR6_slr1097"/>
    <property type="match status" value="1"/>
</dbReference>
<dbReference type="OrthoDB" id="1903669at2759"/>
<feature type="region of interest" description="Disordered" evidence="1">
    <location>
        <begin position="24"/>
        <end position="45"/>
    </location>
</feature>
<dbReference type="FunCoup" id="A0A059CWW9">
    <property type="interactions" value="980"/>
</dbReference>
<dbReference type="Pfam" id="PF08847">
    <property type="entry name" value="Crr6"/>
    <property type="match status" value="1"/>
</dbReference>
<dbReference type="GO" id="GO:0009535">
    <property type="term" value="C:chloroplast thylakoid membrane"/>
    <property type="evidence" value="ECO:0007669"/>
    <property type="project" value="EnsemblPlants"/>
</dbReference>
<organism evidence="2">
    <name type="scientific">Eucalyptus grandis</name>
    <name type="common">Flooded gum</name>
    <dbReference type="NCBI Taxonomy" id="71139"/>
    <lineage>
        <taxon>Eukaryota</taxon>
        <taxon>Viridiplantae</taxon>
        <taxon>Streptophyta</taxon>
        <taxon>Embryophyta</taxon>
        <taxon>Tracheophyta</taxon>
        <taxon>Spermatophyta</taxon>
        <taxon>Magnoliopsida</taxon>
        <taxon>eudicotyledons</taxon>
        <taxon>Gunneridae</taxon>
        <taxon>Pentapetalae</taxon>
        <taxon>rosids</taxon>
        <taxon>malvids</taxon>
        <taxon>Myrtales</taxon>
        <taxon>Myrtaceae</taxon>
        <taxon>Myrtoideae</taxon>
        <taxon>Eucalypteae</taxon>
        <taxon>Eucalyptus</taxon>
    </lineage>
</organism>
<dbReference type="PANTHER" id="PTHR35724:SF1">
    <property type="entry name" value="PROTEIN CHLORORESPIRATORY REDUCTION 6, CHLOROPLASTIC"/>
    <property type="match status" value="1"/>
</dbReference>
<dbReference type="AlphaFoldDB" id="A0A059CWW9"/>
<dbReference type="GO" id="GO:0009507">
    <property type="term" value="C:chloroplast"/>
    <property type="evidence" value="ECO:0000318"/>
    <property type="project" value="GO_Central"/>
</dbReference>
<dbReference type="KEGG" id="egr:104438450"/>
<dbReference type="eggNOG" id="ENOG502QTFV">
    <property type="taxonomic scope" value="Eukaryota"/>
</dbReference>
<protein>
    <recommendedName>
        <fullName evidence="3">Protein CHLORORESPIRATORY REDUCTION 6, chloroplastic</fullName>
    </recommendedName>
</protein>
<evidence type="ECO:0000313" key="2">
    <source>
        <dbReference type="EMBL" id="KCW82729.1"/>
    </source>
</evidence>
<dbReference type="STRING" id="71139.A0A059CWW9"/>
<dbReference type="OMA" id="VPHQMNM"/>
<accession>A0A059CWW9</accession>
<dbReference type="GO" id="GO:0010275">
    <property type="term" value="P:NAD(P)H dehydrogenase complex assembly"/>
    <property type="evidence" value="ECO:0000318"/>
    <property type="project" value="GO_Central"/>
</dbReference>
<dbReference type="InterPro" id="IPR014946">
    <property type="entry name" value="CRR6"/>
</dbReference>
<name>A0A059CWW9_EUCGR</name>
<feature type="region of interest" description="Disordered" evidence="1">
    <location>
        <begin position="64"/>
        <end position="86"/>
    </location>
</feature>
<sequence>MLIMAAAVKPLLPLSPSPVRLLPSSPPWIPSRPTSTSSTLLPTSRLSERRADVSASVAFNPSGSFDLSLDGDEEDSSKIAPPMPPTEGRFEVVIDNDVIRGLDLSPFQVATGITSPLSAEPKDYLERTIGFSINYTREDPGDPRELSEFPDIRLWFVRLDATYPWLPVLLDWRAGELARYAAMLVPHQMNMRMGVVFNPEALELFIMNKVMVVYTWLKKHNVPKPRLKTSDMARMLGFGIGDDLFNLIDQHPLDPS</sequence>